<sequence length="707" mass="79713">MNWLKPLGNLVAFGVCGMKVGVVSRLCRSIISTSIFRFWSLAGVGILPWCTVALVQFNDRIYGITLLALVLQWGIRGVLLVILMLFLFHHEKLGGSSLGSRPDRHFLEMVDRNSLVDLGFAGPCFTWRRGGVMARLDRALVNLGWRNEFPEASVLHLPPLKSDHSPILIRFYGETELGIQSKRPFRFLASWLLHDDFHNVVKDSWQGGWHWSKDSLWARVLRAKYKCGDDLVPKVGRFSNASRLWKGIADSWDHVQDGMVWRVGDGKRVRFWMDPWLPNGKTLCSYALGPLSDDDCGRVVADFVTISGGWDWAKFDFLLPMDICNLIAAVVPPSSRIQGDCIAWKYSKEGRFSTKTAYHAITKESPVVNHNFWRILWKWKGMEKIRSFLWLCGHDRLLTNVARKKWGIAGSDVCSRCNSAAEDLMHTLRDCSKAKCIWLKLVHPSKWHIFFNAPRLSWLSLNLNSSLGFSSNSWSVVFATACWYIWRMRNAEVFGDSSSLNGDHVYAILKLTSESSRALDRHVVGGRKCVNSVKRFVCWKKPSSGWVKFNVDGARNDALGMTACGGVARDNEGHFLIGFMRKIGDGSVLNAELWSILCALEVAWNAGFKKLVIETDCLSAVNFISDSVQRSHPCFAMLSQIYAWFMLDWEVQVVHTFREGNCAADALAAKALLEPMGLVTLHAPPSFLLQFLCADLEGQGCYRVCVG</sequence>
<keyword evidence="1" id="KW-0812">Transmembrane</keyword>
<dbReference type="InterPro" id="IPR002156">
    <property type="entry name" value="RNaseH_domain"/>
</dbReference>
<protein>
    <submittedName>
        <fullName evidence="3">Ribonuclease H</fullName>
    </submittedName>
</protein>
<dbReference type="AlphaFoldDB" id="A0A834SRP8"/>
<dbReference type="InterPro" id="IPR053151">
    <property type="entry name" value="RNase_H-like"/>
</dbReference>
<keyword evidence="1" id="KW-1133">Transmembrane helix</keyword>
<dbReference type="PANTHER" id="PTHR47723:SF19">
    <property type="entry name" value="POLYNUCLEOTIDYL TRANSFERASE, RIBONUCLEASE H-LIKE SUPERFAMILY PROTEIN"/>
    <property type="match status" value="1"/>
</dbReference>
<dbReference type="InterPro" id="IPR012337">
    <property type="entry name" value="RNaseH-like_sf"/>
</dbReference>
<organism evidence="3 4">
    <name type="scientific">Senna tora</name>
    <dbReference type="NCBI Taxonomy" id="362788"/>
    <lineage>
        <taxon>Eukaryota</taxon>
        <taxon>Viridiplantae</taxon>
        <taxon>Streptophyta</taxon>
        <taxon>Embryophyta</taxon>
        <taxon>Tracheophyta</taxon>
        <taxon>Spermatophyta</taxon>
        <taxon>Magnoliopsida</taxon>
        <taxon>eudicotyledons</taxon>
        <taxon>Gunneridae</taxon>
        <taxon>Pentapetalae</taxon>
        <taxon>rosids</taxon>
        <taxon>fabids</taxon>
        <taxon>Fabales</taxon>
        <taxon>Fabaceae</taxon>
        <taxon>Caesalpinioideae</taxon>
        <taxon>Cassia clade</taxon>
        <taxon>Senna</taxon>
    </lineage>
</organism>
<dbReference type="Gene3D" id="3.30.420.10">
    <property type="entry name" value="Ribonuclease H-like superfamily/Ribonuclease H"/>
    <property type="match status" value="1"/>
</dbReference>
<evidence type="ECO:0000256" key="1">
    <source>
        <dbReference type="SAM" id="Phobius"/>
    </source>
</evidence>
<evidence type="ECO:0000313" key="3">
    <source>
        <dbReference type="EMBL" id="KAF7808692.1"/>
    </source>
</evidence>
<dbReference type="Proteomes" id="UP000634136">
    <property type="component" value="Unassembled WGS sequence"/>
</dbReference>
<feature type="transmembrane region" description="Helical" evidence="1">
    <location>
        <begin position="61"/>
        <end position="88"/>
    </location>
</feature>
<dbReference type="PROSITE" id="PS50879">
    <property type="entry name" value="RNASE_H_1"/>
    <property type="match status" value="1"/>
</dbReference>
<dbReference type="SUPFAM" id="SSF53098">
    <property type="entry name" value="Ribonuclease H-like"/>
    <property type="match status" value="1"/>
</dbReference>
<dbReference type="GO" id="GO:0004523">
    <property type="term" value="F:RNA-DNA hybrid ribonuclease activity"/>
    <property type="evidence" value="ECO:0007669"/>
    <property type="project" value="InterPro"/>
</dbReference>
<dbReference type="Gene3D" id="3.60.10.10">
    <property type="entry name" value="Endonuclease/exonuclease/phosphatase"/>
    <property type="match status" value="1"/>
</dbReference>
<dbReference type="InterPro" id="IPR044730">
    <property type="entry name" value="RNase_H-like_dom_plant"/>
</dbReference>
<accession>A0A834SRP8</accession>
<feature type="transmembrane region" description="Helical" evidence="1">
    <location>
        <begin position="35"/>
        <end position="55"/>
    </location>
</feature>
<evidence type="ECO:0000313" key="4">
    <source>
        <dbReference type="Proteomes" id="UP000634136"/>
    </source>
</evidence>
<dbReference type="GO" id="GO:0003676">
    <property type="term" value="F:nucleic acid binding"/>
    <property type="evidence" value="ECO:0007669"/>
    <property type="project" value="InterPro"/>
</dbReference>
<dbReference type="InterPro" id="IPR026960">
    <property type="entry name" value="RVT-Znf"/>
</dbReference>
<dbReference type="Pfam" id="PF13966">
    <property type="entry name" value="zf-RVT"/>
    <property type="match status" value="1"/>
</dbReference>
<dbReference type="OrthoDB" id="1935929at2759"/>
<feature type="domain" description="RNase H type-1" evidence="2">
    <location>
        <begin position="543"/>
        <end position="673"/>
    </location>
</feature>
<dbReference type="CDD" id="cd06222">
    <property type="entry name" value="RNase_H_like"/>
    <property type="match status" value="1"/>
</dbReference>
<keyword evidence="1" id="KW-0472">Membrane</keyword>
<proteinExistence type="predicted"/>
<dbReference type="PANTHER" id="PTHR47723">
    <property type="entry name" value="OS05G0353850 PROTEIN"/>
    <property type="match status" value="1"/>
</dbReference>
<evidence type="ECO:0000259" key="2">
    <source>
        <dbReference type="PROSITE" id="PS50879"/>
    </source>
</evidence>
<dbReference type="InterPro" id="IPR036397">
    <property type="entry name" value="RNaseH_sf"/>
</dbReference>
<gene>
    <name evidence="3" type="ORF">G2W53_035435</name>
</gene>
<dbReference type="SUPFAM" id="SSF56219">
    <property type="entry name" value="DNase I-like"/>
    <property type="match status" value="1"/>
</dbReference>
<dbReference type="InterPro" id="IPR036691">
    <property type="entry name" value="Endo/exonu/phosph_ase_sf"/>
</dbReference>
<name>A0A834SRP8_9FABA</name>
<reference evidence="3" key="1">
    <citation type="submission" date="2020-09" db="EMBL/GenBank/DDBJ databases">
        <title>Genome-Enabled Discovery of Anthraquinone Biosynthesis in Senna tora.</title>
        <authorList>
            <person name="Kang S.-H."/>
            <person name="Pandey R.P."/>
            <person name="Lee C.-M."/>
            <person name="Sim J.-S."/>
            <person name="Jeong J.-T."/>
            <person name="Choi B.-S."/>
            <person name="Jung M."/>
            <person name="Ginzburg D."/>
            <person name="Zhao K."/>
            <person name="Won S.Y."/>
            <person name="Oh T.-J."/>
            <person name="Yu Y."/>
            <person name="Kim N.-H."/>
            <person name="Lee O.R."/>
            <person name="Lee T.-H."/>
            <person name="Bashyal P."/>
            <person name="Kim T.-S."/>
            <person name="Lee W.-H."/>
            <person name="Kawkins C."/>
            <person name="Kim C.-K."/>
            <person name="Kim J.S."/>
            <person name="Ahn B.O."/>
            <person name="Rhee S.Y."/>
            <person name="Sohng J.K."/>
        </authorList>
    </citation>
    <scope>NUCLEOTIDE SEQUENCE</scope>
    <source>
        <tissue evidence="3">Leaf</tissue>
    </source>
</reference>
<dbReference type="EMBL" id="JAAIUW010000011">
    <property type="protein sequence ID" value="KAF7808692.1"/>
    <property type="molecule type" value="Genomic_DNA"/>
</dbReference>
<keyword evidence="4" id="KW-1185">Reference proteome</keyword>
<comment type="caution">
    <text evidence="3">The sequence shown here is derived from an EMBL/GenBank/DDBJ whole genome shotgun (WGS) entry which is preliminary data.</text>
</comment>
<dbReference type="Pfam" id="PF13456">
    <property type="entry name" value="RVT_3"/>
    <property type="match status" value="1"/>
</dbReference>